<evidence type="ECO:0000313" key="2">
    <source>
        <dbReference type="Proteomes" id="UP001165586"/>
    </source>
</evidence>
<reference evidence="1" key="1">
    <citation type="submission" date="2022-08" db="EMBL/GenBank/DDBJ databases">
        <authorList>
            <person name="Deng Y."/>
            <person name="Han X.-F."/>
            <person name="Zhang Y.-Q."/>
        </authorList>
    </citation>
    <scope>NUCLEOTIDE SEQUENCE</scope>
    <source>
        <strain evidence="1">CPCC 203386</strain>
    </source>
</reference>
<evidence type="ECO:0008006" key="3">
    <source>
        <dbReference type="Google" id="ProtNLM"/>
    </source>
</evidence>
<accession>A0ABT2HA13</accession>
<protein>
    <recommendedName>
        <fullName evidence="3">Transcriptional regulator</fullName>
    </recommendedName>
</protein>
<sequence length="70" mass="8230">MITPNEEPIKNIIREAFLNHTNRDSSLSEISEELLVSRQKAKQLFFAFLWNADENLLTRMTIEDEPVWVP</sequence>
<name>A0ABT2HA13_9MICO</name>
<dbReference type="RefSeq" id="WP_259542894.1">
    <property type="nucleotide sequence ID" value="NZ_JANLCJ010000170.1"/>
</dbReference>
<proteinExistence type="predicted"/>
<dbReference type="Proteomes" id="UP001165586">
    <property type="component" value="Unassembled WGS sequence"/>
</dbReference>
<organism evidence="1 2">
    <name type="scientific">Herbiconiux daphne</name>
    <dbReference type="NCBI Taxonomy" id="2970914"/>
    <lineage>
        <taxon>Bacteria</taxon>
        <taxon>Bacillati</taxon>
        <taxon>Actinomycetota</taxon>
        <taxon>Actinomycetes</taxon>
        <taxon>Micrococcales</taxon>
        <taxon>Microbacteriaceae</taxon>
        <taxon>Herbiconiux</taxon>
    </lineage>
</organism>
<gene>
    <name evidence="1" type="ORF">N1032_23845</name>
</gene>
<dbReference type="EMBL" id="JANLCJ010000170">
    <property type="protein sequence ID" value="MCS5736769.1"/>
    <property type="molecule type" value="Genomic_DNA"/>
</dbReference>
<evidence type="ECO:0000313" key="1">
    <source>
        <dbReference type="EMBL" id="MCS5736769.1"/>
    </source>
</evidence>
<keyword evidence="2" id="KW-1185">Reference proteome</keyword>
<comment type="caution">
    <text evidence="1">The sequence shown here is derived from an EMBL/GenBank/DDBJ whole genome shotgun (WGS) entry which is preliminary data.</text>
</comment>